<dbReference type="InterPro" id="IPR003593">
    <property type="entry name" value="AAA+_ATPase"/>
</dbReference>
<dbReference type="Proteomes" id="UP000078084">
    <property type="component" value="Unassembled WGS sequence"/>
</dbReference>
<dbReference type="GO" id="GO:0015807">
    <property type="term" value="P:L-amino acid transport"/>
    <property type="evidence" value="ECO:0007669"/>
    <property type="project" value="TreeGrafter"/>
</dbReference>
<dbReference type="InterPro" id="IPR027417">
    <property type="entry name" value="P-loop_NTPase"/>
</dbReference>
<dbReference type="GO" id="GO:0005524">
    <property type="term" value="F:ATP binding"/>
    <property type="evidence" value="ECO:0007669"/>
    <property type="project" value="UniProtKB-KW"/>
</dbReference>
<name>A0A171KQ37_9BURK</name>
<dbReference type="EMBL" id="LBNE01000010">
    <property type="protein sequence ID" value="KKO71004.1"/>
    <property type="molecule type" value="Genomic_DNA"/>
</dbReference>
<dbReference type="Proteomes" id="UP000292039">
    <property type="component" value="Unassembled WGS sequence"/>
</dbReference>
<dbReference type="Gene3D" id="3.40.50.300">
    <property type="entry name" value="P-loop containing nucleotide triphosphate hydrolases"/>
    <property type="match status" value="1"/>
</dbReference>
<dbReference type="InterPro" id="IPR052156">
    <property type="entry name" value="BCAA_Transport_ATP-bd_LivF"/>
</dbReference>
<reference evidence="9 11" key="2">
    <citation type="submission" date="2019-02" db="EMBL/GenBank/DDBJ databases">
        <title>Genomic Encyclopedia of Type Strains, Phase IV (KMG-IV): sequencing the most valuable type-strain genomes for metagenomic binning, comparative biology and taxonomic classification.</title>
        <authorList>
            <person name="Goeker M."/>
        </authorList>
    </citation>
    <scope>NUCLEOTIDE SEQUENCE [LARGE SCALE GENOMIC DNA]</scope>
    <source>
        <strain evidence="9 11">DSM 16618</strain>
    </source>
</reference>
<evidence type="ECO:0000256" key="2">
    <source>
        <dbReference type="ARBA" id="ARBA00022448"/>
    </source>
</evidence>
<keyword evidence="6" id="KW-0029">Amino-acid transport</keyword>
<protein>
    <submittedName>
        <fullName evidence="8 9">ABC transporter ATP-binding protein</fullName>
    </submittedName>
</protein>
<organism evidence="8 10">
    <name type="scientific">Kerstersia gyiorum</name>
    <dbReference type="NCBI Taxonomy" id="206506"/>
    <lineage>
        <taxon>Bacteria</taxon>
        <taxon>Pseudomonadati</taxon>
        <taxon>Pseudomonadota</taxon>
        <taxon>Betaproteobacteria</taxon>
        <taxon>Burkholderiales</taxon>
        <taxon>Alcaligenaceae</taxon>
        <taxon>Kerstersia</taxon>
    </lineage>
</organism>
<evidence type="ECO:0000259" key="7">
    <source>
        <dbReference type="PROSITE" id="PS50893"/>
    </source>
</evidence>
<dbReference type="OrthoDB" id="9776369at2"/>
<dbReference type="PANTHER" id="PTHR43820:SF2">
    <property type="entry name" value="ABC TRANSPORTER ATP-BINDING PROTEIN"/>
    <property type="match status" value="1"/>
</dbReference>
<dbReference type="PROSITE" id="PS50893">
    <property type="entry name" value="ABC_TRANSPORTER_2"/>
    <property type="match status" value="1"/>
</dbReference>
<dbReference type="GO" id="GO:0016887">
    <property type="term" value="F:ATP hydrolysis activity"/>
    <property type="evidence" value="ECO:0007669"/>
    <property type="project" value="InterPro"/>
</dbReference>
<evidence type="ECO:0000313" key="10">
    <source>
        <dbReference type="Proteomes" id="UP000078084"/>
    </source>
</evidence>
<gene>
    <name evidence="8" type="ORF">AAV32_13540</name>
    <name evidence="9" type="ORF">EV679_0313</name>
</gene>
<dbReference type="Pfam" id="PF00005">
    <property type="entry name" value="ABC_tran"/>
    <property type="match status" value="1"/>
</dbReference>
<evidence type="ECO:0000256" key="5">
    <source>
        <dbReference type="ARBA" id="ARBA00022840"/>
    </source>
</evidence>
<dbReference type="PATRIC" id="fig|206506.3.peg.2878"/>
<keyword evidence="3" id="KW-1003">Cell membrane</keyword>
<keyword evidence="4" id="KW-0547">Nucleotide-binding</keyword>
<dbReference type="GO" id="GO:0015658">
    <property type="term" value="F:branched-chain amino acid transmembrane transporter activity"/>
    <property type="evidence" value="ECO:0007669"/>
    <property type="project" value="TreeGrafter"/>
</dbReference>
<evidence type="ECO:0000313" key="11">
    <source>
        <dbReference type="Proteomes" id="UP000292039"/>
    </source>
</evidence>
<keyword evidence="5 8" id="KW-0067">ATP-binding</keyword>
<dbReference type="GeneID" id="99728159"/>
<proteinExistence type="inferred from homology"/>
<dbReference type="InterPro" id="IPR003439">
    <property type="entry name" value="ABC_transporter-like_ATP-bd"/>
</dbReference>
<comment type="similarity">
    <text evidence="1">Belongs to the ABC transporter superfamily.</text>
</comment>
<dbReference type="STRING" id="206506.AAV32_13540"/>
<reference evidence="8 10" key="1">
    <citation type="submission" date="2015-04" db="EMBL/GenBank/DDBJ databases">
        <title>Genome sequence of Kerstersia gyiorum CG1.</title>
        <authorList>
            <person name="Greninger A.L."/>
            <person name="Kozyreva V."/>
            <person name="Chaturvedi V."/>
        </authorList>
    </citation>
    <scope>NUCLEOTIDE SEQUENCE [LARGE SCALE GENOMIC DNA]</scope>
    <source>
        <strain evidence="8 10">CG1</strain>
    </source>
</reference>
<dbReference type="RefSeq" id="WP_068373224.1">
    <property type="nucleotide sequence ID" value="NZ_CBCSEB010000003.1"/>
</dbReference>
<feature type="domain" description="ABC transporter" evidence="7">
    <location>
        <begin position="7"/>
        <end position="238"/>
    </location>
</feature>
<evidence type="ECO:0000313" key="9">
    <source>
        <dbReference type="EMBL" id="RZS73125.1"/>
    </source>
</evidence>
<evidence type="ECO:0000313" key="8">
    <source>
        <dbReference type="EMBL" id="KKO71004.1"/>
    </source>
</evidence>
<dbReference type="PANTHER" id="PTHR43820">
    <property type="entry name" value="HIGH-AFFINITY BRANCHED-CHAIN AMINO ACID TRANSPORT ATP-BINDING PROTEIN LIVF"/>
    <property type="match status" value="1"/>
</dbReference>
<evidence type="ECO:0000256" key="1">
    <source>
        <dbReference type="ARBA" id="ARBA00005417"/>
    </source>
</evidence>
<sequence length="238" mass="26342">MSREPLLSCRGIHAGYGASQVLFDVGLDIHEKEVVTLLGRNGMGKSTTIKTIIGALKARQGELSFGGRQIGRMRPDAIARLGVAVVPEGRMCFPNLTVEEHLLAFADNRSGQRDGWNLERIYEVFPRLKERSRNLGGQLSGGEQQMLAIGRALSTNPRLLILDEATEGLAPVIREDIWRCLAMLRAAGQTILVVDKYVQRLLSLADRHIILERGRVAWQGTSAELDADRSLWKTYLGV</sequence>
<dbReference type="CDD" id="cd03224">
    <property type="entry name" value="ABC_TM1139_LivF_branched"/>
    <property type="match status" value="1"/>
</dbReference>
<dbReference type="InterPro" id="IPR017871">
    <property type="entry name" value="ABC_transporter-like_CS"/>
</dbReference>
<dbReference type="SUPFAM" id="SSF52540">
    <property type="entry name" value="P-loop containing nucleoside triphosphate hydrolases"/>
    <property type="match status" value="1"/>
</dbReference>
<accession>A0A171KQ37</accession>
<dbReference type="SMART" id="SM00382">
    <property type="entry name" value="AAA"/>
    <property type="match status" value="1"/>
</dbReference>
<keyword evidence="2" id="KW-0813">Transport</keyword>
<evidence type="ECO:0000256" key="3">
    <source>
        <dbReference type="ARBA" id="ARBA00022475"/>
    </source>
</evidence>
<dbReference type="EMBL" id="SGWZ01000001">
    <property type="protein sequence ID" value="RZS73125.1"/>
    <property type="molecule type" value="Genomic_DNA"/>
</dbReference>
<keyword evidence="3" id="KW-0472">Membrane</keyword>
<evidence type="ECO:0000256" key="4">
    <source>
        <dbReference type="ARBA" id="ARBA00022741"/>
    </source>
</evidence>
<keyword evidence="10" id="KW-1185">Reference proteome</keyword>
<comment type="caution">
    <text evidence="8">The sequence shown here is derived from an EMBL/GenBank/DDBJ whole genome shotgun (WGS) entry which is preliminary data.</text>
</comment>
<dbReference type="PROSITE" id="PS00211">
    <property type="entry name" value="ABC_TRANSPORTER_1"/>
    <property type="match status" value="1"/>
</dbReference>
<dbReference type="AlphaFoldDB" id="A0A171KQ37"/>
<evidence type="ECO:0000256" key="6">
    <source>
        <dbReference type="ARBA" id="ARBA00022970"/>
    </source>
</evidence>